<proteinExistence type="predicted"/>
<evidence type="ECO:0000313" key="1">
    <source>
        <dbReference type="EMBL" id="BBB29564.1"/>
    </source>
</evidence>
<organism evidence="1 2">
    <name type="scientific">Neptunomonas japonica JAMM 1380</name>
    <dbReference type="NCBI Taxonomy" id="1441457"/>
    <lineage>
        <taxon>Bacteria</taxon>
        <taxon>Pseudomonadati</taxon>
        <taxon>Pseudomonadota</taxon>
        <taxon>Gammaproteobacteria</taxon>
        <taxon>Oceanospirillales</taxon>
        <taxon>Oceanospirillaceae</taxon>
        <taxon>Neptunomonas</taxon>
    </lineage>
</organism>
<dbReference type="KEGG" id="njp:NEJAP_1612"/>
<dbReference type="InterPro" id="IPR018652">
    <property type="entry name" value="DUF2082_NA-bd_Znr"/>
</dbReference>
<dbReference type="AlphaFoldDB" id="A0A7R6SVH6"/>
<sequence>MFWKAKQDRDWDLKKLTDEQLESLPLKELQRIRNKRWANGLEELQTRAQDELDRRDPRINWCCLRCGKKKFHEKEIRVSGGFFESYIGWERNKYHAIVCNYCGKTEFYNVLMSGAEQSIGFFGS</sequence>
<dbReference type="EMBL" id="AP014546">
    <property type="protein sequence ID" value="BBB29564.1"/>
    <property type="molecule type" value="Genomic_DNA"/>
</dbReference>
<gene>
    <name evidence="1" type="ORF">NEJAP_1612</name>
</gene>
<dbReference type="Proteomes" id="UP000595332">
    <property type="component" value="Chromosome"/>
</dbReference>
<name>A0A7R6SVH6_9GAMM</name>
<keyword evidence="2" id="KW-1185">Reference proteome</keyword>
<dbReference type="RefSeq" id="WP_201350173.1">
    <property type="nucleotide sequence ID" value="NZ_AP014546.1"/>
</dbReference>
<accession>A0A7R6SVH6</accession>
<dbReference type="Pfam" id="PF09855">
    <property type="entry name" value="Zn_ribbon_13"/>
    <property type="match status" value="1"/>
</dbReference>
<reference evidence="1 2" key="1">
    <citation type="journal article" date="2008" name="Int. J. Syst. Evol. Microbiol.">
        <title>Neptunomonas japonica sp. nov., an Osedax japonicus symbiont-like bacterium isolated from sediment adjacent to sperm whale carcasses off Kagoshima, Japan.</title>
        <authorList>
            <person name="Miyazaki M."/>
            <person name="Nogi Y."/>
            <person name="Fujiwara Y."/>
            <person name="Kawato M."/>
            <person name="Kubokawa K."/>
            <person name="Horikoshi K."/>
        </authorList>
    </citation>
    <scope>NUCLEOTIDE SEQUENCE [LARGE SCALE GENOMIC DNA]</scope>
    <source>
        <strain evidence="1 2">JAMM 1380</strain>
    </source>
</reference>
<protein>
    <submittedName>
        <fullName evidence="1">Uncharacterized protein</fullName>
    </submittedName>
</protein>
<evidence type="ECO:0000313" key="2">
    <source>
        <dbReference type="Proteomes" id="UP000595332"/>
    </source>
</evidence>